<dbReference type="PATRIC" id="fig|1245469.3.peg.1128"/>
<dbReference type="Proteomes" id="UP000011841">
    <property type="component" value="Chromosome"/>
</dbReference>
<keyword evidence="2" id="KW-0472">Membrane</keyword>
<dbReference type="KEGG" id="aol:S58_10970"/>
<dbReference type="STRING" id="1245469.S58_10970"/>
<name>M4Z1U4_9BRAD</name>
<feature type="region of interest" description="Disordered" evidence="1">
    <location>
        <begin position="1"/>
        <end position="25"/>
    </location>
</feature>
<proteinExistence type="predicted"/>
<feature type="transmembrane region" description="Helical" evidence="2">
    <location>
        <begin position="106"/>
        <end position="129"/>
    </location>
</feature>
<organism evidence="3 4">
    <name type="scientific">Bradyrhizobium oligotrophicum S58</name>
    <dbReference type="NCBI Taxonomy" id="1245469"/>
    <lineage>
        <taxon>Bacteria</taxon>
        <taxon>Pseudomonadati</taxon>
        <taxon>Pseudomonadota</taxon>
        <taxon>Alphaproteobacteria</taxon>
        <taxon>Hyphomicrobiales</taxon>
        <taxon>Nitrobacteraceae</taxon>
        <taxon>Bradyrhizobium</taxon>
    </lineage>
</organism>
<feature type="transmembrane region" description="Helical" evidence="2">
    <location>
        <begin position="72"/>
        <end position="94"/>
    </location>
</feature>
<gene>
    <name evidence="3" type="ORF">S58_10970</name>
</gene>
<evidence type="ECO:0000313" key="4">
    <source>
        <dbReference type="Proteomes" id="UP000011841"/>
    </source>
</evidence>
<feature type="region of interest" description="Disordered" evidence="1">
    <location>
        <begin position="419"/>
        <end position="462"/>
    </location>
</feature>
<evidence type="ECO:0000256" key="2">
    <source>
        <dbReference type="SAM" id="Phobius"/>
    </source>
</evidence>
<evidence type="ECO:0000313" key="3">
    <source>
        <dbReference type="EMBL" id="BAM87108.1"/>
    </source>
</evidence>
<evidence type="ECO:0000256" key="1">
    <source>
        <dbReference type="SAM" id="MobiDB-lite"/>
    </source>
</evidence>
<feature type="compositionally biased region" description="Polar residues" evidence="1">
    <location>
        <begin position="451"/>
        <end position="462"/>
    </location>
</feature>
<accession>M4Z1U4</accession>
<feature type="transmembrane region" description="Helical" evidence="2">
    <location>
        <begin position="41"/>
        <end position="60"/>
    </location>
</feature>
<dbReference type="HOGENOM" id="CLU_615125_0_0_5"/>
<sequence length="462" mass="47798">MADAMPPKDRSMPSPSAPAAHPSSARPTSVLLANGVARLEVTLKLTTAILALAAGVYTYLGVRELLNGSPTTVFFAAVIYSVAVSVGIYAFWVFMMQFMPHVTSGIGRLMMAGCMLLGSLMIVAMSSWLNASALAGAAAIQQHLAITVQNYTRDLDRANSQAIAAQSLLPDIQLASSRFAKLAEAERAGSLTGTSGSGTVVQLLSQMSTQLDGLGQQVQESGKRVSALYEQGSKSLAKMRELISDRGPIATRSDAFATESLTLMGVIANLQQTSVAPAVRRAATSLSSGFIAPAAGGRSGDLAERQTAVVGKVEGAIATQAALLADAADKILALPRIEPTRYQTLSPAEAVLRYAGDFIPSWAGAISIDLMPAVLVLILCVVHAAIRREGLPAASASSLTAADLVTAMQVAREVEDARRAAEARPAVAPAEAPPAPTIEPQPAPAAAADENVTSLSSARVGK</sequence>
<keyword evidence="4" id="KW-1185">Reference proteome</keyword>
<dbReference type="eggNOG" id="ENOG502Z7PT">
    <property type="taxonomic scope" value="Bacteria"/>
</dbReference>
<feature type="compositionally biased region" description="Pro residues" evidence="1">
    <location>
        <begin position="431"/>
        <end position="443"/>
    </location>
</feature>
<feature type="compositionally biased region" description="Low complexity" evidence="1">
    <location>
        <begin position="13"/>
        <end position="25"/>
    </location>
</feature>
<protein>
    <submittedName>
        <fullName evidence="3">Uncharacterized protein</fullName>
    </submittedName>
</protein>
<reference evidence="3 4" key="1">
    <citation type="journal article" date="2013" name="Appl. Environ. Microbiol.">
        <title>Genome analysis suggests that the soil oligotrophic bacterium Agromonas oligotrophica (Bradyrhizobium oligotrophicum) is a nitrogen-fixing symbiont of Aeschynomene indica.</title>
        <authorList>
            <person name="Okubo T."/>
            <person name="Fukushima S."/>
            <person name="Itakura M."/>
            <person name="Oshima K."/>
            <person name="Longtonglang A."/>
            <person name="Teaumroong N."/>
            <person name="Mitsui H."/>
            <person name="Hattori M."/>
            <person name="Hattori R."/>
            <person name="Hattori T."/>
            <person name="Minamisawa K."/>
        </authorList>
    </citation>
    <scope>NUCLEOTIDE SEQUENCE [LARGE SCALE GENOMIC DNA]</scope>
    <source>
        <strain evidence="3 4">S58</strain>
    </source>
</reference>
<dbReference type="AlphaFoldDB" id="M4Z1U4"/>
<feature type="compositionally biased region" description="Basic and acidic residues" evidence="1">
    <location>
        <begin position="1"/>
        <end position="11"/>
    </location>
</feature>
<keyword evidence="2" id="KW-0812">Transmembrane</keyword>
<keyword evidence="2" id="KW-1133">Transmembrane helix</keyword>
<dbReference type="EMBL" id="AP012603">
    <property type="protein sequence ID" value="BAM87108.1"/>
    <property type="molecule type" value="Genomic_DNA"/>
</dbReference>